<gene>
    <name evidence="1" type="ORF">HOLleu_10481</name>
</gene>
<dbReference type="OrthoDB" id="5982971at2759"/>
<comment type="caution">
    <text evidence="1">The sequence shown here is derived from an EMBL/GenBank/DDBJ whole genome shotgun (WGS) entry which is preliminary data.</text>
</comment>
<dbReference type="AlphaFoldDB" id="A0A9Q1CDP8"/>
<dbReference type="EMBL" id="JAIZAY010000004">
    <property type="protein sequence ID" value="KAJ8043412.1"/>
    <property type="molecule type" value="Genomic_DNA"/>
</dbReference>
<accession>A0A9Q1CDP8</accession>
<proteinExistence type="predicted"/>
<protein>
    <submittedName>
        <fullName evidence="1">Uncharacterized protein</fullName>
    </submittedName>
</protein>
<sequence length="516" mass="58214">MVDTKSLQLCLYYDGLEIVNPLGSRRGIHKLGVFYFTLKNLPPQYNSRLDSIHLVAVLNCLDLQRYGFSSILAPFMKELKLLESDQGVRLEMETEFLLKRVTLIRVSGDSLCQHAICGFVENFSASKPCRLCHCSKEDIQEIFTERGLQLRTVANYREQLERVLQDAGSASFSGIKMPSVLNESRFFHVTSIFSADIMHDILEGVAPMEVKYLLNHMIFQEQLFGLDVFYMRLSNYDYGFVDRGNKPFEITLAILKSSDHGLKQKASQMWCLTRVSPGRALRAEIEVNNTHLAAIEASSIDNFHVLFTQVPSLSMHDEVYLTQALTASGICYRKSMFIVLDVENASQDPVFVQIESCKMNPKRICVTYGDKSKLVSVNPTSIKDALDAIRKKLSIHGEIKVLAKCDGISKYADVDPDDEDNVYVFQQISHHYCNDSIVKAKEPLLFSCPLLALAAKFGGHSPFILLWQFGEETSRLLLTQREKIAPSIIKIAKTTSTAAICELTSETEEDTVSQLW</sequence>
<keyword evidence="2" id="KW-1185">Reference proteome</keyword>
<reference evidence="1" key="1">
    <citation type="submission" date="2021-10" db="EMBL/GenBank/DDBJ databases">
        <title>Tropical sea cucumber genome reveals ecological adaptation and Cuvierian tubules defense mechanism.</title>
        <authorList>
            <person name="Chen T."/>
        </authorList>
    </citation>
    <scope>NUCLEOTIDE SEQUENCE</scope>
    <source>
        <strain evidence="1">Nanhai2018</strain>
        <tissue evidence="1">Muscle</tissue>
    </source>
</reference>
<name>A0A9Q1CDP8_HOLLE</name>
<dbReference type="Proteomes" id="UP001152320">
    <property type="component" value="Chromosome 4"/>
</dbReference>
<evidence type="ECO:0000313" key="1">
    <source>
        <dbReference type="EMBL" id="KAJ8043412.1"/>
    </source>
</evidence>
<organism evidence="1 2">
    <name type="scientific">Holothuria leucospilota</name>
    <name type="common">Black long sea cucumber</name>
    <name type="synonym">Mertensiothuria leucospilota</name>
    <dbReference type="NCBI Taxonomy" id="206669"/>
    <lineage>
        <taxon>Eukaryota</taxon>
        <taxon>Metazoa</taxon>
        <taxon>Echinodermata</taxon>
        <taxon>Eleutherozoa</taxon>
        <taxon>Echinozoa</taxon>
        <taxon>Holothuroidea</taxon>
        <taxon>Aspidochirotacea</taxon>
        <taxon>Aspidochirotida</taxon>
        <taxon>Holothuriidae</taxon>
        <taxon>Holothuria</taxon>
    </lineage>
</organism>
<evidence type="ECO:0000313" key="2">
    <source>
        <dbReference type="Proteomes" id="UP001152320"/>
    </source>
</evidence>